<protein>
    <submittedName>
        <fullName evidence="2">Heterokaryon incompatibility protein-domain-containing protein</fullName>
    </submittedName>
</protein>
<keyword evidence="3" id="KW-1185">Reference proteome</keyword>
<dbReference type="Pfam" id="PF26639">
    <property type="entry name" value="Het-6_barrel"/>
    <property type="match status" value="1"/>
</dbReference>
<dbReference type="InterPro" id="IPR052895">
    <property type="entry name" value="HetReg/Transcr_Mod"/>
</dbReference>
<dbReference type="Proteomes" id="UP000800096">
    <property type="component" value="Unassembled WGS sequence"/>
</dbReference>
<dbReference type="EMBL" id="ML979142">
    <property type="protein sequence ID" value="KAF1911821.1"/>
    <property type="molecule type" value="Genomic_DNA"/>
</dbReference>
<gene>
    <name evidence="2" type="ORF">BDU57DRAFT_523835</name>
</gene>
<reference evidence="2" key="1">
    <citation type="journal article" date="2020" name="Stud. Mycol.">
        <title>101 Dothideomycetes genomes: a test case for predicting lifestyles and emergence of pathogens.</title>
        <authorList>
            <person name="Haridas S."/>
            <person name="Albert R."/>
            <person name="Binder M."/>
            <person name="Bloem J."/>
            <person name="Labutti K."/>
            <person name="Salamov A."/>
            <person name="Andreopoulos B."/>
            <person name="Baker S."/>
            <person name="Barry K."/>
            <person name="Bills G."/>
            <person name="Bluhm B."/>
            <person name="Cannon C."/>
            <person name="Castanera R."/>
            <person name="Culley D."/>
            <person name="Daum C."/>
            <person name="Ezra D."/>
            <person name="Gonzalez J."/>
            <person name="Henrissat B."/>
            <person name="Kuo A."/>
            <person name="Liang C."/>
            <person name="Lipzen A."/>
            <person name="Lutzoni F."/>
            <person name="Magnuson J."/>
            <person name="Mondo S."/>
            <person name="Nolan M."/>
            <person name="Ohm R."/>
            <person name="Pangilinan J."/>
            <person name="Park H.-J."/>
            <person name="Ramirez L."/>
            <person name="Alfaro M."/>
            <person name="Sun H."/>
            <person name="Tritt A."/>
            <person name="Yoshinaga Y."/>
            <person name="Zwiers L.-H."/>
            <person name="Turgeon B."/>
            <person name="Goodwin S."/>
            <person name="Spatafora J."/>
            <person name="Crous P."/>
            <person name="Grigoriev I."/>
        </authorList>
    </citation>
    <scope>NUCLEOTIDE SEQUENCE</scope>
    <source>
        <strain evidence="2">HMLAC05119</strain>
    </source>
</reference>
<organism evidence="2 3">
    <name type="scientific">Ampelomyces quisqualis</name>
    <name type="common">Powdery mildew agent</name>
    <dbReference type="NCBI Taxonomy" id="50730"/>
    <lineage>
        <taxon>Eukaryota</taxon>
        <taxon>Fungi</taxon>
        <taxon>Dikarya</taxon>
        <taxon>Ascomycota</taxon>
        <taxon>Pezizomycotina</taxon>
        <taxon>Dothideomycetes</taxon>
        <taxon>Pleosporomycetidae</taxon>
        <taxon>Pleosporales</taxon>
        <taxon>Pleosporineae</taxon>
        <taxon>Phaeosphaeriaceae</taxon>
        <taxon>Ampelomyces</taxon>
    </lineage>
</organism>
<dbReference type="Pfam" id="PF06985">
    <property type="entry name" value="HET"/>
    <property type="match status" value="1"/>
</dbReference>
<proteinExistence type="predicted"/>
<dbReference type="PANTHER" id="PTHR24148:SF73">
    <property type="entry name" value="HET DOMAIN PROTEIN (AFU_ORTHOLOGUE AFUA_8G01020)"/>
    <property type="match status" value="1"/>
</dbReference>
<evidence type="ECO:0000313" key="2">
    <source>
        <dbReference type="EMBL" id="KAF1911821.1"/>
    </source>
</evidence>
<name>A0A6A5Q7U3_AMPQU</name>
<sequence length="602" mass="67073">MPEPLAYNELQHNEIRLIELLPDAWDAQLGCRLFTVSLDNPPAFESLSYVWGDPSITKTITCNGHDMEVTVNLANALQRLRGQVQGSSRLVWVDALCINQSSVSEKNVQVPLMREIYSGATGVAVWLGLEETGSFLTAVAAIEYVSSAFSTLEEAGVKATDHLEFSDVEEQIKEQGLTDVWNSLNNFFSIPYWERVWCVQEVSLAQRASFLVGSRELLKQDIANFTNWYIRRFVNEIEKGPDFDQTMKPGTVFKACAMLNFTEWSASGNEDLCATLDTFKRSRATNLRDKVYGLLGTFTQRSGKQAAIAVDYSKTVAQVYTDTVFHAFAETGTLKALSYVEHGRQYDADPEIPSWVPRWDRVETMGYQKLLISNTPLSASRNGVNNTPQACPTMGVLPLQGIAFDHVLMTSSILPGVSWLEKDCEFKHLFSQMWSEANGARSTFPHRVSAIELATTLTGGLSSFEDGSSIEINIVVEDIDSVLGRRFLSDFYSFVQAMQLPVSGHDSSEGHAWLYSRQAGAISGTRRIFRTFRGHIGLGPGCMQAGDVVTVLDGGKVPYVLRHLTGSKHAFMSECFVYAIRNGEAYDMREEDGVKRQIFELH</sequence>
<evidence type="ECO:0000259" key="1">
    <source>
        <dbReference type="Pfam" id="PF06985"/>
    </source>
</evidence>
<dbReference type="AlphaFoldDB" id="A0A6A5Q7U3"/>
<evidence type="ECO:0000313" key="3">
    <source>
        <dbReference type="Proteomes" id="UP000800096"/>
    </source>
</evidence>
<accession>A0A6A5Q7U3</accession>
<feature type="domain" description="Heterokaryon incompatibility" evidence="1">
    <location>
        <begin position="44"/>
        <end position="201"/>
    </location>
</feature>
<dbReference type="InterPro" id="IPR010730">
    <property type="entry name" value="HET"/>
</dbReference>
<dbReference type="PANTHER" id="PTHR24148">
    <property type="entry name" value="ANKYRIN REPEAT DOMAIN-CONTAINING PROTEIN 39 HOMOLOG-RELATED"/>
    <property type="match status" value="1"/>
</dbReference>
<dbReference type="OrthoDB" id="5386682at2759"/>